<comment type="caution">
    <text evidence="2">The sequence shown here is derived from an EMBL/GenBank/DDBJ whole genome shotgun (WGS) entry which is preliminary data.</text>
</comment>
<organism evidence="2 3">
    <name type="scientific">Taxus chinensis</name>
    <name type="common">Chinese yew</name>
    <name type="synonym">Taxus wallichiana var. chinensis</name>
    <dbReference type="NCBI Taxonomy" id="29808"/>
    <lineage>
        <taxon>Eukaryota</taxon>
        <taxon>Viridiplantae</taxon>
        <taxon>Streptophyta</taxon>
        <taxon>Embryophyta</taxon>
        <taxon>Tracheophyta</taxon>
        <taxon>Spermatophyta</taxon>
        <taxon>Pinopsida</taxon>
        <taxon>Pinidae</taxon>
        <taxon>Conifers II</taxon>
        <taxon>Cupressales</taxon>
        <taxon>Taxaceae</taxon>
        <taxon>Taxus</taxon>
    </lineage>
</organism>
<sequence>MASARVPEFYLHKRAHVAEYPPPPGTEIDETLHKSAEQKTGLIAGNTITLNEIQKDRITKIAAANWAISRDGTLKTAFSPSLVDEIYRTELLVTTGRKSIDLHRVMVLEVSQYLENYLWPNFDPENSTVDHVMSIILMVNEKFRENVPAWRCFHDREDAFEGFLRRVLSLKQQGRSLNIAEKTNYLLFMIHAFQSLEDEIVRGTMLKLVHLQLWHSLSYGRFQMELCLHPQLIKKWKTMVKKEAKEARKTGESSDPRDKLEVKFLPMLIEEFLETDEHCNRMSASVLDASEENLESRIHH</sequence>
<dbReference type="EMBL" id="JAHRHJ020003813">
    <property type="protein sequence ID" value="KAH9288166.1"/>
    <property type="molecule type" value="Genomic_DNA"/>
</dbReference>
<evidence type="ECO:0000313" key="3">
    <source>
        <dbReference type="Proteomes" id="UP000824469"/>
    </source>
</evidence>
<name>A0AA38BV41_TAXCH</name>
<dbReference type="Proteomes" id="UP000824469">
    <property type="component" value="Unassembled WGS sequence"/>
</dbReference>
<dbReference type="InterPro" id="IPR032174">
    <property type="entry name" value="Aquarius_N"/>
</dbReference>
<evidence type="ECO:0000259" key="1">
    <source>
        <dbReference type="Pfam" id="PF16399"/>
    </source>
</evidence>
<reference evidence="2 3" key="1">
    <citation type="journal article" date="2021" name="Nat. Plants">
        <title>The Taxus genome provides insights into paclitaxel biosynthesis.</title>
        <authorList>
            <person name="Xiong X."/>
            <person name="Gou J."/>
            <person name="Liao Q."/>
            <person name="Li Y."/>
            <person name="Zhou Q."/>
            <person name="Bi G."/>
            <person name="Li C."/>
            <person name="Du R."/>
            <person name="Wang X."/>
            <person name="Sun T."/>
            <person name="Guo L."/>
            <person name="Liang H."/>
            <person name="Lu P."/>
            <person name="Wu Y."/>
            <person name="Zhang Z."/>
            <person name="Ro D.K."/>
            <person name="Shang Y."/>
            <person name="Huang S."/>
            <person name="Yan J."/>
        </authorList>
    </citation>
    <scope>NUCLEOTIDE SEQUENCE [LARGE SCALE GENOMIC DNA]</scope>
    <source>
        <strain evidence="2">Ta-2019</strain>
    </source>
</reference>
<feature type="domain" description="RNA helicase aquarius N-terminal" evidence="1">
    <location>
        <begin position="57"/>
        <end position="277"/>
    </location>
</feature>
<dbReference type="Pfam" id="PF16399">
    <property type="entry name" value="Aquarius_N_1st"/>
    <property type="match status" value="1"/>
</dbReference>
<keyword evidence="3" id="KW-1185">Reference proteome</keyword>
<proteinExistence type="predicted"/>
<dbReference type="AlphaFoldDB" id="A0AA38BV41"/>
<protein>
    <recommendedName>
        <fullName evidence="1">RNA helicase aquarius N-terminal domain-containing protein</fullName>
    </recommendedName>
</protein>
<dbReference type="OMA" id="EESVRYC"/>
<evidence type="ECO:0000313" key="2">
    <source>
        <dbReference type="EMBL" id="KAH9288166.1"/>
    </source>
</evidence>
<accession>A0AA38BV41</accession>
<gene>
    <name evidence="2" type="ORF">KI387_032283</name>
</gene>